<accession>A0A6S4PDW3</accession>
<sequence length="1004" mass="112610">MTTEDLKKALSQDTREKVDVNLGQVSLRSTISRGGQYNVVTQETPKENSFTQLSKALNQFPQLAGQFKNIQQQAGIEKVQGMSPMEIKEELKKRAEGGDESAKSFIYDLFQKEAVDEELYRQVLKTEVIPKLQTLEAELSNASPSEMNKILNSEDPIAELEKRYNDVIPGDVDAMVANSSHQKALHNEMLRRIPGLAGKTHATLIEKQHKFTEASAIDNILLTDDSNVFTSDEQPPLEVNDDGEIPSLPGDPVPGVAYIEGAGGTLLPSDDPFQVEPKDPIVNEEKPKLPRVPQSGPRIRSAGLETIQKEADSDLNSLEQFMSGSADYVSVAGNPAQLGKESVLSQVSLVDETGKIFNLENVPIKIEKASSKTTPEGVFKLVSEGRLQPKGDGSYINDGEDGAITKDTKPVKLTPKQETELSVNTITKERTDKAKQLNAIDNAKYTDGLNSIQKGIIKNHTSTTWRKKIEERSLDNLGANIQENLNTIDTFLEQVKEGKLLLNGKRYTNDYISKLQRLIDTEERRREYADDPLGDDLADKHKINIANILVQTEDGEYTTDKADEALSKEIVAAYKLYRNSQIGEKERDEIITEASRVKELISRFDINDDNVDFYALIDNRRPIFEGLGVADLKRQYTDPDAIVAKWEQLGKDVSGLKVTKEDDWGATAKESWNKILYAAPLEAWQAANARAERDVIKEFVKRSYKKARVFDLMNEQGETVGIKSYYRDLVEKYYTEEAGKISDDSLAALRQQANEFRGGENLSDLQRDAGVTALDTPERADAKVAKALEQRQKDTDLLNEKGSIVSEIPDETAGQALDRFNKTMADENARQVMLKGNPNYDQRQKLIQQFYLKTEDPVYYIRAASKGARLAKALNFADEEQHIAETVLRNQYIGLPMSVHRNGAVVKQNPIASYALNLNPREFAPDGQTILPPLYERKETPKTHIYSYYAAREGAYNVFDKLDELFNMYFPDGTEEERNQFRTDQVELARKVGFGLPAKEDNNK</sequence>
<reference evidence="1 2" key="1">
    <citation type="journal article" date="2013" name="PLoS Genet.">
        <title>Expanding the Marine Virosphere Using Metagenomics.</title>
        <authorList>
            <person name="Mizuno C.M."/>
            <person name="Rodriguez-Valera F."/>
            <person name="Kimes N.E."/>
            <person name="Ghai R."/>
        </authorList>
    </citation>
    <scope>NUCLEOTIDE SEQUENCE [LARGE SCALE GENOMIC DNA]</scope>
    <source>
        <strain evidence="1">UvMED-CGR-U-MedDCM-OCT-S45-C18</strain>
    </source>
</reference>
<evidence type="ECO:0000313" key="1">
    <source>
        <dbReference type="EMBL" id="BAQ94248.1"/>
    </source>
</evidence>
<dbReference type="KEGG" id="vg:55412358"/>
<name>A0A6S4PDW3_9CAUD</name>
<dbReference type="RefSeq" id="YP_009777790.1">
    <property type="nucleotide sequence ID" value="NC_047704.1"/>
</dbReference>
<keyword evidence="2" id="KW-1185">Reference proteome</keyword>
<protein>
    <submittedName>
        <fullName evidence="1">Uncharacterized protein</fullName>
    </submittedName>
</protein>
<dbReference type="EMBL" id="AP013544">
    <property type="protein sequence ID" value="BAQ94248.1"/>
    <property type="molecule type" value="Genomic_DNA"/>
</dbReference>
<proteinExistence type="predicted"/>
<dbReference type="GeneID" id="55412358"/>
<evidence type="ECO:0000313" key="2">
    <source>
        <dbReference type="Proteomes" id="UP000505037"/>
    </source>
</evidence>
<organism evidence="1 2">
    <name type="scientific">uncultured phage_MedDCM-OCT-S45-C18</name>
    <dbReference type="NCBI Taxonomy" id="2741072"/>
    <lineage>
        <taxon>Viruses</taxon>
        <taxon>Duplodnaviria</taxon>
        <taxon>Heunggongvirae</taxon>
        <taxon>Uroviricota</taxon>
        <taxon>Caudoviricetes</taxon>
        <taxon>Autographivirales</taxon>
        <taxon>Ayaqvirus</taxon>
        <taxon>Ayaqvirus S45C18</taxon>
    </lineage>
</organism>
<dbReference type="Proteomes" id="UP000505037">
    <property type="component" value="Segment"/>
</dbReference>